<evidence type="ECO:0000256" key="2">
    <source>
        <dbReference type="ARBA" id="ARBA00023315"/>
    </source>
</evidence>
<keyword evidence="2 4" id="KW-0012">Acyltransferase</keyword>
<dbReference type="InterPro" id="IPR016181">
    <property type="entry name" value="Acyl_CoA_acyltransferase"/>
</dbReference>
<accession>A0ABY5AFS9</accession>
<feature type="domain" description="N-acetyltransferase" evidence="3">
    <location>
        <begin position="18"/>
        <end position="166"/>
    </location>
</feature>
<evidence type="ECO:0000313" key="4">
    <source>
        <dbReference type="EMBL" id="USR79054.1"/>
    </source>
</evidence>
<dbReference type="RefSeq" id="WP_252672926.1">
    <property type="nucleotide sequence ID" value="NZ_CP099547.1"/>
</dbReference>
<keyword evidence="4" id="KW-0689">Ribosomal protein</keyword>
<dbReference type="PROSITE" id="PS51186">
    <property type="entry name" value="GNAT"/>
    <property type="match status" value="1"/>
</dbReference>
<proteinExistence type="predicted"/>
<evidence type="ECO:0000259" key="3">
    <source>
        <dbReference type="PROSITE" id="PS51186"/>
    </source>
</evidence>
<evidence type="ECO:0000256" key="1">
    <source>
        <dbReference type="ARBA" id="ARBA00022679"/>
    </source>
</evidence>
<keyword evidence="1 4" id="KW-0808">Transferase</keyword>
<evidence type="ECO:0000313" key="5">
    <source>
        <dbReference type="Proteomes" id="UP001056109"/>
    </source>
</evidence>
<dbReference type="NCBIfam" id="TIGR01575">
    <property type="entry name" value="rimI"/>
    <property type="match status" value="1"/>
</dbReference>
<gene>
    <name evidence="4" type="primary">rimI</name>
    <name evidence="4" type="ORF">NG665_06595</name>
</gene>
<dbReference type="GO" id="GO:0005840">
    <property type="term" value="C:ribosome"/>
    <property type="evidence" value="ECO:0007669"/>
    <property type="project" value="UniProtKB-KW"/>
</dbReference>
<dbReference type="Pfam" id="PF00583">
    <property type="entry name" value="Acetyltransf_1"/>
    <property type="match status" value="1"/>
</dbReference>
<dbReference type="InterPro" id="IPR006464">
    <property type="entry name" value="AcTrfase_RimI/Ard1"/>
</dbReference>
<dbReference type="GO" id="GO:0008999">
    <property type="term" value="F:protein-N-terminal-alanine acetyltransferase activity"/>
    <property type="evidence" value="ECO:0007669"/>
    <property type="project" value="UniProtKB-EC"/>
</dbReference>
<dbReference type="PANTHER" id="PTHR43877">
    <property type="entry name" value="AMINOALKYLPHOSPHONATE N-ACETYLTRANSFERASE-RELATED-RELATED"/>
    <property type="match status" value="1"/>
</dbReference>
<dbReference type="SUPFAM" id="SSF55729">
    <property type="entry name" value="Acyl-CoA N-acyltransferases (Nat)"/>
    <property type="match status" value="1"/>
</dbReference>
<dbReference type="InterPro" id="IPR050832">
    <property type="entry name" value="Bact_Acetyltransf"/>
</dbReference>
<reference evidence="4" key="1">
    <citation type="submission" date="2022-06" db="EMBL/GenBank/DDBJ databases">
        <title>Complete Genome Sequence of Arcanobacterium pinnipediorum strain DSM 28752 isolated from a harbour seal.</title>
        <authorList>
            <person name="Borowiak M."/>
            <person name="Kreitlow A."/>
            <person name="Alssahen M."/>
            <person name="Malorny B."/>
            <person name="Laemmler C."/>
            <person name="Prenger-Berninghoff E."/>
            <person name="Siebert U."/>
            <person name="Ploetz M."/>
            <person name="Abdulmawjood A."/>
        </authorList>
    </citation>
    <scope>NUCLEOTIDE SEQUENCE</scope>
    <source>
        <strain evidence="4">DSM 28752</strain>
    </source>
</reference>
<dbReference type="InterPro" id="IPR000182">
    <property type="entry name" value="GNAT_dom"/>
</dbReference>
<organism evidence="4 5">
    <name type="scientific">Arcanobacterium pinnipediorum</name>
    <dbReference type="NCBI Taxonomy" id="1503041"/>
    <lineage>
        <taxon>Bacteria</taxon>
        <taxon>Bacillati</taxon>
        <taxon>Actinomycetota</taxon>
        <taxon>Actinomycetes</taxon>
        <taxon>Actinomycetales</taxon>
        <taxon>Actinomycetaceae</taxon>
        <taxon>Arcanobacterium</taxon>
    </lineage>
</organism>
<keyword evidence="5" id="KW-1185">Reference proteome</keyword>
<dbReference type="CDD" id="cd04301">
    <property type="entry name" value="NAT_SF"/>
    <property type="match status" value="1"/>
</dbReference>
<name>A0ABY5AFS9_9ACTO</name>
<dbReference type="EC" id="2.3.1.266" evidence="4"/>
<sequence length="166" mass="18449">MSSCFIPDSFFPAEIAGFAARRVPASWAGRLADFDRRVFGPDAWPEAVWAQELAAQSRTYIVLEAEPEPMRSFGEIVGVGGVSYFDDAEILTLAVAPQFQRQGIGQRLLAALLDIAETRGVNRVFLEVRSKATHVQNMYRAAGFSPIAVRKRYYSDDDAVVMLRET</sequence>
<dbReference type="Gene3D" id="3.40.630.30">
    <property type="match status" value="1"/>
</dbReference>
<dbReference type="EMBL" id="CP099547">
    <property type="protein sequence ID" value="USR79054.1"/>
    <property type="molecule type" value="Genomic_DNA"/>
</dbReference>
<keyword evidence="4" id="KW-0687">Ribonucleoprotein</keyword>
<dbReference type="Proteomes" id="UP001056109">
    <property type="component" value="Chromosome"/>
</dbReference>
<protein>
    <submittedName>
        <fullName evidence="4">Ribosomal protein S18-alanine N-acetyltransferase</fullName>
        <ecNumber evidence="4">2.3.1.266</ecNumber>
    </submittedName>
</protein>